<gene>
    <name evidence="1" type="ORF">ACFSBT_07035</name>
</gene>
<evidence type="ECO:0000313" key="1">
    <source>
        <dbReference type="EMBL" id="MFD1513033.1"/>
    </source>
</evidence>
<protein>
    <recommendedName>
        <fullName evidence="3">Small CPxCG-related zinc finger protein</fullName>
    </recommendedName>
</protein>
<accession>A0ABD6AUW1</accession>
<reference evidence="1 2" key="1">
    <citation type="journal article" date="2019" name="Int. J. Syst. Evol. Microbiol.">
        <title>The Global Catalogue of Microorganisms (GCM) 10K type strain sequencing project: providing services to taxonomists for standard genome sequencing and annotation.</title>
        <authorList>
            <consortium name="The Broad Institute Genomics Platform"/>
            <consortium name="The Broad Institute Genome Sequencing Center for Infectious Disease"/>
            <person name="Wu L."/>
            <person name="Ma J."/>
        </authorList>
    </citation>
    <scope>NUCLEOTIDE SEQUENCE [LARGE SCALE GENOMIC DNA]</scope>
    <source>
        <strain evidence="1 2">CGMCC 1.12563</strain>
    </source>
</reference>
<keyword evidence="2" id="KW-1185">Reference proteome</keyword>
<evidence type="ECO:0000313" key="2">
    <source>
        <dbReference type="Proteomes" id="UP001597187"/>
    </source>
</evidence>
<organism evidence="1 2">
    <name type="scientific">Halomarina rubra</name>
    <dbReference type="NCBI Taxonomy" id="2071873"/>
    <lineage>
        <taxon>Archaea</taxon>
        <taxon>Methanobacteriati</taxon>
        <taxon>Methanobacteriota</taxon>
        <taxon>Stenosarchaea group</taxon>
        <taxon>Halobacteria</taxon>
        <taxon>Halobacteriales</taxon>
        <taxon>Natronomonadaceae</taxon>
        <taxon>Halomarina</taxon>
    </lineage>
</organism>
<name>A0ABD6AUW1_9EURY</name>
<dbReference type="AlphaFoldDB" id="A0ABD6AUW1"/>
<dbReference type="EMBL" id="JBHUDC010000003">
    <property type="protein sequence ID" value="MFD1513033.1"/>
    <property type="molecule type" value="Genomic_DNA"/>
</dbReference>
<comment type="caution">
    <text evidence="1">The sequence shown here is derived from an EMBL/GenBank/DDBJ whole genome shotgun (WGS) entry which is preliminary data.</text>
</comment>
<sequence length="101" mass="10580">MTAHSRAVRPDGPVCACCGLAGAADELDPVNEQTDSGVGQLLVCVPCRRALHAAVCSVCGRPATTGRRVDDAPVCYRCHTDLLLGNGRAGYRLRSDRGGRS</sequence>
<evidence type="ECO:0008006" key="3">
    <source>
        <dbReference type="Google" id="ProtNLM"/>
    </source>
</evidence>
<proteinExistence type="predicted"/>
<dbReference type="RefSeq" id="WP_250873005.1">
    <property type="nucleotide sequence ID" value="NZ_JALXFV010000003.1"/>
</dbReference>
<dbReference type="Proteomes" id="UP001597187">
    <property type="component" value="Unassembled WGS sequence"/>
</dbReference>